<dbReference type="EMBL" id="QUNI01000001">
    <property type="protein sequence ID" value="REH01652.1"/>
    <property type="molecule type" value="Genomic_DNA"/>
</dbReference>
<evidence type="ECO:0000313" key="1">
    <source>
        <dbReference type="EMBL" id="REH01652.1"/>
    </source>
</evidence>
<dbReference type="InterPro" id="IPR003749">
    <property type="entry name" value="ThiS/MoaD-like"/>
</dbReference>
<dbReference type="InterPro" id="IPR012675">
    <property type="entry name" value="Beta-grasp_dom_sf"/>
</dbReference>
<dbReference type="Gene3D" id="3.10.20.30">
    <property type="match status" value="1"/>
</dbReference>
<dbReference type="Pfam" id="PF02597">
    <property type="entry name" value="ThiS"/>
    <property type="match status" value="1"/>
</dbReference>
<reference evidence="1 2" key="1">
    <citation type="submission" date="2018-08" db="EMBL/GenBank/DDBJ databases">
        <title>Genomic Encyclopedia of Archaeal and Bacterial Type Strains, Phase II (KMG-II): from individual species to whole genera.</title>
        <authorList>
            <person name="Goeker M."/>
        </authorList>
    </citation>
    <scope>NUCLEOTIDE SEQUENCE [LARGE SCALE GENOMIC DNA]</scope>
    <source>
        <strain evidence="1 2">DSM 100880</strain>
    </source>
</reference>
<protein>
    <submittedName>
        <fullName evidence="1">Molybdopterin converting factor small subunit</fullName>
    </submittedName>
</protein>
<dbReference type="OrthoDB" id="1191081at2"/>
<organism evidence="1 2">
    <name type="scientific">Flavobacterium aquicola</name>
    <dbReference type="NCBI Taxonomy" id="1682742"/>
    <lineage>
        <taxon>Bacteria</taxon>
        <taxon>Pseudomonadati</taxon>
        <taxon>Bacteroidota</taxon>
        <taxon>Flavobacteriia</taxon>
        <taxon>Flavobacteriales</taxon>
        <taxon>Flavobacteriaceae</taxon>
        <taxon>Flavobacterium</taxon>
    </lineage>
</organism>
<proteinExistence type="predicted"/>
<evidence type="ECO:0000313" key="2">
    <source>
        <dbReference type="Proteomes" id="UP000257136"/>
    </source>
</evidence>
<sequence>MIKIKYFGALVARTRRRGEKIDFSDLPLSRLLFELERKYELAQFPFSVAVNQKIIDKFSNQILKNNDIVALLPPFIGA</sequence>
<dbReference type="RefSeq" id="WP_115809325.1">
    <property type="nucleotide sequence ID" value="NZ_QUNI01000001.1"/>
</dbReference>
<dbReference type="Proteomes" id="UP000257136">
    <property type="component" value="Unassembled WGS sequence"/>
</dbReference>
<name>A0A3E0ETW2_9FLAO</name>
<dbReference type="AlphaFoldDB" id="A0A3E0ETW2"/>
<keyword evidence="2" id="KW-1185">Reference proteome</keyword>
<comment type="caution">
    <text evidence="1">The sequence shown here is derived from an EMBL/GenBank/DDBJ whole genome shotgun (WGS) entry which is preliminary data.</text>
</comment>
<dbReference type="SUPFAM" id="SSF54285">
    <property type="entry name" value="MoaD/ThiS"/>
    <property type="match status" value="1"/>
</dbReference>
<accession>A0A3E0ETW2</accession>
<gene>
    <name evidence="1" type="ORF">C8P67_101131</name>
</gene>
<dbReference type="InterPro" id="IPR016155">
    <property type="entry name" value="Mopterin_synth/thiamin_S_b"/>
</dbReference>